<proteinExistence type="predicted"/>
<keyword evidence="2" id="KW-1185">Reference proteome</keyword>
<organism evidence="1 2">
    <name type="scientific">Deinococcus multiflagellatus</name>
    <dbReference type="NCBI Taxonomy" id="1656887"/>
    <lineage>
        <taxon>Bacteria</taxon>
        <taxon>Thermotogati</taxon>
        <taxon>Deinococcota</taxon>
        <taxon>Deinococci</taxon>
        <taxon>Deinococcales</taxon>
        <taxon>Deinococcaceae</taxon>
        <taxon>Deinococcus</taxon>
    </lineage>
</organism>
<name>A0ABW1ZQZ7_9DEIO</name>
<dbReference type="EMBL" id="JBHSWB010000002">
    <property type="protein sequence ID" value="MFC6663131.1"/>
    <property type="molecule type" value="Genomic_DNA"/>
</dbReference>
<protein>
    <submittedName>
        <fullName evidence="1">Uncharacterized protein</fullName>
    </submittedName>
</protein>
<evidence type="ECO:0000313" key="1">
    <source>
        <dbReference type="EMBL" id="MFC6663131.1"/>
    </source>
</evidence>
<reference evidence="2" key="1">
    <citation type="journal article" date="2019" name="Int. J. Syst. Evol. Microbiol.">
        <title>The Global Catalogue of Microorganisms (GCM) 10K type strain sequencing project: providing services to taxonomists for standard genome sequencing and annotation.</title>
        <authorList>
            <consortium name="The Broad Institute Genomics Platform"/>
            <consortium name="The Broad Institute Genome Sequencing Center for Infectious Disease"/>
            <person name="Wu L."/>
            <person name="Ma J."/>
        </authorList>
    </citation>
    <scope>NUCLEOTIDE SEQUENCE [LARGE SCALE GENOMIC DNA]</scope>
    <source>
        <strain evidence="2">CCUG 63830</strain>
    </source>
</reference>
<accession>A0ABW1ZQZ7</accession>
<evidence type="ECO:0000313" key="2">
    <source>
        <dbReference type="Proteomes" id="UP001596317"/>
    </source>
</evidence>
<dbReference type="Proteomes" id="UP001596317">
    <property type="component" value="Unassembled WGS sequence"/>
</dbReference>
<dbReference type="RefSeq" id="WP_380059038.1">
    <property type="nucleotide sequence ID" value="NZ_JBHSWB010000002.1"/>
</dbReference>
<sequence length="100" mass="11264">MYFEQRAPLGYVQLYHGQLEVRDGPKDLGRLQIDVMAPSLGHAQALDGRVRGALDTTPVRPTPFKLNSCQVLEEIDHTRIVLIFETRDIGVPDVRQSAEH</sequence>
<gene>
    <name evidence="1" type="ORF">ACFP90_24100</name>
</gene>
<comment type="caution">
    <text evidence="1">The sequence shown here is derived from an EMBL/GenBank/DDBJ whole genome shotgun (WGS) entry which is preliminary data.</text>
</comment>